<keyword evidence="1" id="KW-1133">Transmembrane helix</keyword>
<dbReference type="RefSeq" id="WP_197988247.1">
    <property type="nucleotide sequence ID" value="NZ_JACYXC010000001.1"/>
</dbReference>
<keyword evidence="1" id="KW-0812">Transmembrane</keyword>
<dbReference type="EMBL" id="JACYXC010000001">
    <property type="protein sequence ID" value="MBH5334569.1"/>
    <property type="molecule type" value="Genomic_DNA"/>
</dbReference>
<accession>A0ABS0NHA2</accession>
<evidence type="ECO:0000313" key="3">
    <source>
        <dbReference type="Proteomes" id="UP000807371"/>
    </source>
</evidence>
<keyword evidence="3" id="KW-1185">Reference proteome</keyword>
<evidence type="ECO:0000313" key="2">
    <source>
        <dbReference type="EMBL" id="MBH5334569.1"/>
    </source>
</evidence>
<protein>
    <recommendedName>
        <fullName evidence="4">Holin</fullName>
    </recommendedName>
</protein>
<feature type="transmembrane region" description="Helical" evidence="1">
    <location>
        <begin position="44"/>
        <end position="63"/>
    </location>
</feature>
<dbReference type="Proteomes" id="UP000807371">
    <property type="component" value="Unassembled WGS sequence"/>
</dbReference>
<evidence type="ECO:0000256" key="1">
    <source>
        <dbReference type="SAM" id="Phobius"/>
    </source>
</evidence>
<sequence length="75" mass="7672">MARKVERKVSWATVGSLAAAGAVTVLNATVGDAELMGSLPSLAQYAITLVVPPLVTFLGGYAAPHTPRLTVPPAE</sequence>
<reference evidence="2 3" key="1">
    <citation type="submission" date="2020-09" db="EMBL/GenBank/DDBJ databases">
        <title>Biosynthesis of the nuclear factor of activated T cells inhibitor NFAT-133 and its congeners in Streptomyces pactum.</title>
        <authorList>
            <person name="Zhou W."/>
            <person name="Posri P."/>
            <person name="Abugrain M.E."/>
            <person name="Weisberg A.J."/>
            <person name="Chang J.H."/>
            <person name="Mahmud T."/>
        </authorList>
    </citation>
    <scope>NUCLEOTIDE SEQUENCE [LARGE SCALE GENOMIC DNA]</scope>
    <source>
        <strain evidence="2 3">ATCC 27456</strain>
    </source>
</reference>
<gene>
    <name evidence="2" type="ORF">IHE55_07040</name>
</gene>
<keyword evidence="1" id="KW-0472">Membrane</keyword>
<comment type="caution">
    <text evidence="2">The sequence shown here is derived from an EMBL/GenBank/DDBJ whole genome shotgun (WGS) entry which is preliminary data.</text>
</comment>
<evidence type="ECO:0008006" key="4">
    <source>
        <dbReference type="Google" id="ProtNLM"/>
    </source>
</evidence>
<proteinExistence type="predicted"/>
<name>A0ABS0NHA2_9ACTN</name>
<organism evidence="2 3">
    <name type="scientific">Streptomyces pactum</name>
    <dbReference type="NCBI Taxonomy" id="68249"/>
    <lineage>
        <taxon>Bacteria</taxon>
        <taxon>Bacillati</taxon>
        <taxon>Actinomycetota</taxon>
        <taxon>Actinomycetes</taxon>
        <taxon>Kitasatosporales</taxon>
        <taxon>Streptomycetaceae</taxon>
        <taxon>Streptomyces</taxon>
    </lineage>
</organism>